<dbReference type="Gene3D" id="3.40.50.720">
    <property type="entry name" value="NAD(P)-binding Rossmann-like Domain"/>
    <property type="match status" value="1"/>
</dbReference>
<proteinExistence type="predicted"/>
<keyword evidence="2" id="KW-1185">Reference proteome</keyword>
<dbReference type="Proteomes" id="UP000189677">
    <property type="component" value="Chromosome"/>
</dbReference>
<dbReference type="EMBL" id="CP018047">
    <property type="protein sequence ID" value="AQU64925.1"/>
    <property type="molecule type" value="Genomic_DNA"/>
</dbReference>
<dbReference type="RefSeq" id="WP_078073400.1">
    <property type="nucleotide sequence ID" value="NZ_CP018047.1"/>
</dbReference>
<dbReference type="KEGG" id="snw:BBN63_00215"/>
<gene>
    <name evidence="1" type="ORF">BBN63_00215</name>
</gene>
<evidence type="ECO:0000313" key="2">
    <source>
        <dbReference type="Proteomes" id="UP000189677"/>
    </source>
</evidence>
<sequence>MPQRTIMIVGLGNMGGHVLDMMLRRPDSPRIIVAGRDATQLERRANLSVLAATHLGYEPNVDTAVLDVHDIDRTAETLARLRPDIILSTVSLQAWWVVTELPAPILDDLTQAEIGPWLPMQLTLIYKLMQAVRASGIDTRVANAALPDATHKILNSIGLAPTVGIGNVANAVPALRRASAEVLGEPLSRVTVRLVAEHFATTRLPRKGHADGAPFHFSVYRDGTDVTDTLDVEQVLKTAASRYPRTGGKVGVMLTAASAVTVLDALMSEDEVLVHTPGPLSLIGGYPAWVSSTNVSLALPDSLSLEEAKRINAGGLVHEGIDEIGEDGSVRYGEKHMSVMKRTLGYECSTMRLEDTEAQAAEIAARYAELVRRVRAA</sequence>
<protein>
    <recommendedName>
        <fullName evidence="3">Saccharopine dehydrogenase NADP binding domain-containing protein</fullName>
    </recommendedName>
</protein>
<evidence type="ECO:0008006" key="3">
    <source>
        <dbReference type="Google" id="ProtNLM"/>
    </source>
</evidence>
<dbReference type="SUPFAM" id="SSF51735">
    <property type="entry name" value="NAD(P)-binding Rossmann-fold domains"/>
    <property type="match status" value="1"/>
</dbReference>
<dbReference type="OrthoDB" id="9033521at2"/>
<accession>A0A1U9QMP1</accession>
<dbReference type="InterPro" id="IPR036291">
    <property type="entry name" value="NAD(P)-bd_dom_sf"/>
</dbReference>
<evidence type="ECO:0000313" key="1">
    <source>
        <dbReference type="EMBL" id="AQU64925.1"/>
    </source>
</evidence>
<organism evidence="1 2">
    <name type="scientific">Streptomyces niveus</name>
    <name type="common">Streptomyces spheroides</name>
    <dbReference type="NCBI Taxonomy" id="193462"/>
    <lineage>
        <taxon>Bacteria</taxon>
        <taxon>Bacillati</taxon>
        <taxon>Actinomycetota</taxon>
        <taxon>Actinomycetes</taxon>
        <taxon>Kitasatosporales</taxon>
        <taxon>Streptomycetaceae</taxon>
        <taxon>Streptomyces</taxon>
    </lineage>
</organism>
<reference evidence="1 2" key="1">
    <citation type="submission" date="2016-11" db="EMBL/GenBank/DDBJ databases">
        <title>Complete genome sequence of Streptomyces niveus SCSIO 3406.</title>
        <authorList>
            <person name="Zhu Q."/>
            <person name="Cheng W."/>
            <person name="Song Y."/>
            <person name="Li Q."/>
            <person name="Ju J."/>
        </authorList>
    </citation>
    <scope>NUCLEOTIDE SEQUENCE [LARGE SCALE GENOMIC DNA]</scope>
    <source>
        <strain evidence="1 2">SCSIO 3406</strain>
    </source>
</reference>
<name>A0A1U9QMP1_STRNV</name>
<dbReference type="AlphaFoldDB" id="A0A1U9QMP1"/>